<dbReference type="InterPro" id="IPR033316">
    <property type="entry name" value="RBBP8-like"/>
</dbReference>
<accession>A0A6G0IP70</accession>
<dbReference type="Pfam" id="PF10482">
    <property type="entry name" value="CtIP_N"/>
    <property type="match status" value="1"/>
</dbReference>
<dbReference type="GO" id="GO:0003684">
    <property type="term" value="F:damaged DNA binding"/>
    <property type="evidence" value="ECO:0007669"/>
    <property type="project" value="TreeGrafter"/>
</dbReference>
<sequence length="589" mass="65957">MECFNTLLLKLREVHEREVEGWQVKIQELSNKKGCDTKRMEELFTKNQQMKEQQRLLTENIKTLENRLRAGLCDRCTVTQEVAKRKQQEFEASQIQSLQHISLLAAEMNILKKENKRLKDELSNLRTQLECHSDHSSTSTEVKPNRSPDLSPGSMPLITMVTSRASIQPVDGDVVVKTEGDHRAGETEHRQWKEMSRSYYESYKPLNTLASMCWKADPTVSRVGERRAKSTEGLDQQSSITPPAPHLKNSSTGGEMNPIRHVLHAPVPCRPQPIKSSTVTLPWPLSESSDWVSAAAPKTSLVQPSPRANPLRFPNLIQTSQHGNPQRQGLGSFWHKQSPPKPSATEPTVLFKLKSLSEQVGYQTKPQKKEILIPRADRSSGEGLREYEGPLDLSERGKPKSNSQSPRDYSPLVLHGLERVRNSPDKDVKTNSSTDEPISSPHHIILPSSSSAVPIKQHEEEHASDHNHKQVIKEQEQKEEVNGKTDGKKVPILTISLRPVVVLESLNSALQKQESLSSNGKSSSPAVETGSSGDEQEDEESVSGQESNQGCKRKRASVETETDRDSGTENIQKDRKIKIKVRTEEKSPS</sequence>
<gene>
    <name evidence="4" type="ORF">D5F01_LYC08109</name>
</gene>
<dbReference type="AlphaFoldDB" id="A0A6G0IP70"/>
<feature type="compositionally biased region" description="Polar residues" evidence="2">
    <location>
        <begin position="316"/>
        <end position="329"/>
    </location>
</feature>
<feature type="region of interest" description="Disordered" evidence="2">
    <location>
        <begin position="361"/>
        <end position="494"/>
    </location>
</feature>
<feature type="compositionally biased region" description="Polar residues" evidence="2">
    <location>
        <begin position="511"/>
        <end position="526"/>
    </location>
</feature>
<keyword evidence="1" id="KW-0175">Coiled coil</keyword>
<dbReference type="EMBL" id="REGW02000008">
    <property type="protein sequence ID" value="KAE8293016.1"/>
    <property type="molecule type" value="Genomic_DNA"/>
</dbReference>
<feature type="coiled-coil region" evidence="1">
    <location>
        <begin position="12"/>
        <end position="67"/>
    </location>
</feature>
<comment type="caution">
    <text evidence="4">The sequence shown here is derived from an EMBL/GenBank/DDBJ whole genome shotgun (WGS) entry which is preliminary data.</text>
</comment>
<feature type="compositionally biased region" description="Low complexity" evidence="2">
    <location>
        <begin position="437"/>
        <end position="451"/>
    </location>
</feature>
<proteinExistence type="predicted"/>
<dbReference type="InterPro" id="IPR019518">
    <property type="entry name" value="CtIP_N"/>
</dbReference>
<evidence type="ECO:0000259" key="3">
    <source>
        <dbReference type="Pfam" id="PF10482"/>
    </source>
</evidence>
<organism evidence="4 5">
    <name type="scientific">Larimichthys crocea</name>
    <name type="common">Large yellow croaker</name>
    <name type="synonym">Pseudosciaena crocea</name>
    <dbReference type="NCBI Taxonomy" id="215358"/>
    <lineage>
        <taxon>Eukaryota</taxon>
        <taxon>Metazoa</taxon>
        <taxon>Chordata</taxon>
        <taxon>Craniata</taxon>
        <taxon>Vertebrata</taxon>
        <taxon>Euteleostomi</taxon>
        <taxon>Actinopterygii</taxon>
        <taxon>Neopterygii</taxon>
        <taxon>Teleostei</taxon>
        <taxon>Neoteleostei</taxon>
        <taxon>Acanthomorphata</taxon>
        <taxon>Eupercaria</taxon>
        <taxon>Sciaenidae</taxon>
        <taxon>Larimichthys</taxon>
    </lineage>
</organism>
<feature type="region of interest" description="Disordered" evidence="2">
    <location>
        <begin position="296"/>
        <end position="346"/>
    </location>
</feature>
<name>A0A6G0IP70_LARCR</name>
<feature type="domain" description="DNA endonuclease Ctp1 N-terminal" evidence="3">
    <location>
        <begin position="4"/>
        <end position="122"/>
    </location>
</feature>
<evidence type="ECO:0000313" key="4">
    <source>
        <dbReference type="EMBL" id="KAE8293016.1"/>
    </source>
</evidence>
<feature type="compositionally biased region" description="Basic and acidic residues" evidence="2">
    <location>
        <begin position="456"/>
        <end position="489"/>
    </location>
</feature>
<dbReference type="PANTHER" id="PTHR15107:SF0">
    <property type="entry name" value="DNA ENDONUCLEASE ACTIVATOR CTP1 C-TERMINAL DOMAIN-CONTAINING PROTEIN"/>
    <property type="match status" value="1"/>
</dbReference>
<evidence type="ECO:0000313" key="5">
    <source>
        <dbReference type="Proteomes" id="UP000424527"/>
    </source>
</evidence>
<feature type="compositionally biased region" description="Basic and acidic residues" evidence="2">
    <location>
        <begin position="556"/>
        <end position="574"/>
    </location>
</feature>
<dbReference type="Proteomes" id="UP000424527">
    <property type="component" value="Unassembled WGS sequence"/>
</dbReference>
<feature type="region of interest" description="Disordered" evidence="2">
    <location>
        <begin position="226"/>
        <end position="254"/>
    </location>
</feature>
<reference evidence="4 5" key="1">
    <citation type="submission" date="2019-07" db="EMBL/GenBank/DDBJ databases">
        <title>Chromosome genome assembly for large yellow croaker.</title>
        <authorList>
            <person name="Xiao S."/>
        </authorList>
    </citation>
    <scope>NUCLEOTIDE SEQUENCE [LARGE SCALE GENOMIC DNA]</scope>
    <source>
        <strain evidence="4">JMULYC20181020</strain>
        <tissue evidence="4">Muscle</tissue>
    </source>
</reference>
<feature type="region of interest" description="Disordered" evidence="2">
    <location>
        <begin position="511"/>
        <end position="589"/>
    </location>
</feature>
<feature type="compositionally biased region" description="Basic and acidic residues" evidence="2">
    <location>
        <begin position="367"/>
        <end position="398"/>
    </location>
</feature>
<evidence type="ECO:0000256" key="2">
    <source>
        <dbReference type="SAM" id="MobiDB-lite"/>
    </source>
</evidence>
<keyword evidence="5" id="KW-1185">Reference proteome</keyword>
<dbReference type="GO" id="GO:0010792">
    <property type="term" value="P:DNA double-strand break processing involved in repair via single-strand annealing"/>
    <property type="evidence" value="ECO:0007669"/>
    <property type="project" value="TreeGrafter"/>
</dbReference>
<protein>
    <submittedName>
        <fullName evidence="4">RBBP8 N-terminal-like protein</fullName>
    </submittedName>
</protein>
<dbReference type="PANTHER" id="PTHR15107">
    <property type="entry name" value="RETINOBLASTOMA BINDING PROTEIN 8"/>
    <property type="match status" value="1"/>
</dbReference>
<feature type="compositionally biased region" description="Basic and acidic residues" evidence="2">
    <location>
        <begin position="416"/>
        <end position="429"/>
    </location>
</feature>
<evidence type="ECO:0000256" key="1">
    <source>
        <dbReference type="SAM" id="Coils"/>
    </source>
</evidence>
<feature type="region of interest" description="Disordered" evidence="2">
    <location>
        <begin position="130"/>
        <end position="154"/>
    </location>
</feature>